<feature type="domain" description="VQ" evidence="1">
    <location>
        <begin position="52"/>
        <end position="77"/>
    </location>
</feature>
<evidence type="ECO:0000259" key="1">
    <source>
        <dbReference type="Pfam" id="PF05678"/>
    </source>
</evidence>
<dbReference type="InterPro" id="IPR039608">
    <property type="entry name" value="VQ_1/10"/>
</dbReference>
<reference evidence="2" key="1">
    <citation type="submission" date="2021-01" db="UniProtKB">
        <authorList>
            <consortium name="EnsemblPlants"/>
        </authorList>
    </citation>
    <scope>IDENTIFICATION</scope>
</reference>
<sequence length="159" mass="18023">MLVIYVDKHPSVFGSRIYIHTKLFSYIYMMGSFHPSEVHRQRDHQQLKVTFIETHYIQTDAESFKSVVQTLTGKDSSSCNVTRVKEVATLGSLLPSKPVAPDVSSRPSYTPQLLEEDYCFRSGPGGASVLDKQTSFRDFEKLISQLSAVEDVFHFLDNL</sequence>
<proteinExistence type="predicted"/>
<dbReference type="PANTHER" id="PTHR34777:SF1">
    <property type="entry name" value="VQ MOTIF-CONTAINING PROTEIN 10"/>
    <property type="match status" value="1"/>
</dbReference>
<keyword evidence="3" id="KW-1185">Reference proteome</keyword>
<accession>A0A7N0RE87</accession>
<dbReference type="PANTHER" id="PTHR34777">
    <property type="entry name" value="VQ MOTIF-CONTAINING PROTEIN 10"/>
    <property type="match status" value="1"/>
</dbReference>
<dbReference type="AlphaFoldDB" id="A0A7N0RE87"/>
<organism evidence="2 3">
    <name type="scientific">Kalanchoe fedtschenkoi</name>
    <name type="common">Lavender scallops</name>
    <name type="synonym">South American air plant</name>
    <dbReference type="NCBI Taxonomy" id="63787"/>
    <lineage>
        <taxon>Eukaryota</taxon>
        <taxon>Viridiplantae</taxon>
        <taxon>Streptophyta</taxon>
        <taxon>Embryophyta</taxon>
        <taxon>Tracheophyta</taxon>
        <taxon>Spermatophyta</taxon>
        <taxon>Magnoliopsida</taxon>
        <taxon>eudicotyledons</taxon>
        <taxon>Gunneridae</taxon>
        <taxon>Pentapetalae</taxon>
        <taxon>Saxifragales</taxon>
        <taxon>Crassulaceae</taxon>
        <taxon>Kalanchoe</taxon>
    </lineage>
</organism>
<name>A0A7N0RE87_KALFE</name>
<dbReference type="InterPro" id="IPR008889">
    <property type="entry name" value="VQ"/>
</dbReference>
<dbReference type="Proteomes" id="UP000594263">
    <property type="component" value="Unplaced"/>
</dbReference>
<dbReference type="Pfam" id="PF05678">
    <property type="entry name" value="VQ"/>
    <property type="match status" value="1"/>
</dbReference>
<evidence type="ECO:0000313" key="3">
    <source>
        <dbReference type="Proteomes" id="UP000594263"/>
    </source>
</evidence>
<evidence type="ECO:0000313" key="2">
    <source>
        <dbReference type="EnsemblPlants" id="Kaladp0008s0796.1.v1.1.CDS.1"/>
    </source>
</evidence>
<protein>
    <recommendedName>
        <fullName evidence="1">VQ domain-containing protein</fullName>
    </recommendedName>
</protein>
<dbReference type="Gramene" id="Kaladp0008s0796.1.v1.1">
    <property type="protein sequence ID" value="Kaladp0008s0796.1.v1.1.CDS.1"/>
    <property type="gene ID" value="Kaladp0008s0796.v1.1"/>
</dbReference>
<dbReference type="EnsemblPlants" id="Kaladp0008s0796.1.v1.1">
    <property type="protein sequence ID" value="Kaladp0008s0796.1.v1.1.CDS.1"/>
    <property type="gene ID" value="Kaladp0008s0796.v1.1"/>
</dbReference>